<gene>
    <name evidence="1" type="ORF">DR999_PMT01289</name>
</gene>
<comment type="caution">
    <text evidence="1">The sequence shown here is derived from an EMBL/GenBank/DDBJ whole genome shotgun (WGS) entry which is preliminary data.</text>
</comment>
<dbReference type="AlphaFoldDB" id="A0A4D9F097"/>
<protein>
    <submittedName>
        <fullName evidence="1">CD82 antigen</fullName>
    </submittedName>
</protein>
<reference evidence="1 2" key="2">
    <citation type="submission" date="2019-04" db="EMBL/GenBank/DDBJ databases">
        <title>The genome sequence of big-headed turtle.</title>
        <authorList>
            <person name="Gong S."/>
        </authorList>
    </citation>
    <scope>NUCLEOTIDE SEQUENCE [LARGE SCALE GENOMIC DNA]</scope>
    <source>
        <strain evidence="1">DO16091913</strain>
        <tissue evidence="1">Muscle</tissue>
    </source>
</reference>
<accession>A0A4D9F097</accession>
<evidence type="ECO:0000313" key="1">
    <source>
        <dbReference type="EMBL" id="TFK15015.1"/>
    </source>
</evidence>
<keyword evidence="2" id="KW-1185">Reference proteome</keyword>
<dbReference type="EMBL" id="QXTE01000006">
    <property type="protein sequence ID" value="TFK15015.1"/>
    <property type="molecule type" value="Genomic_DNA"/>
</dbReference>
<sequence length="99" mass="10640">MYIDIGTCICKSISIYVYRDAYIERGFAGEKSQYTKSKAIIGRGGQNMQEGCCGAGMSQAVIGPWFSCPDVKREGKAQLICMVQDSHACPAEKAGCGDS</sequence>
<name>A0A4D9F097_9SAUR</name>
<dbReference type="Proteomes" id="UP000297703">
    <property type="component" value="Unassembled WGS sequence"/>
</dbReference>
<proteinExistence type="predicted"/>
<reference evidence="1 2" key="1">
    <citation type="submission" date="2019-04" db="EMBL/GenBank/DDBJ databases">
        <title>Draft genome of the big-headed turtle Platysternon megacephalum.</title>
        <authorList>
            <person name="Gong S."/>
        </authorList>
    </citation>
    <scope>NUCLEOTIDE SEQUENCE [LARGE SCALE GENOMIC DNA]</scope>
    <source>
        <strain evidence="1">DO16091913</strain>
        <tissue evidence="1">Muscle</tissue>
    </source>
</reference>
<evidence type="ECO:0000313" key="2">
    <source>
        <dbReference type="Proteomes" id="UP000297703"/>
    </source>
</evidence>
<organism evidence="1 2">
    <name type="scientific">Platysternon megacephalum</name>
    <name type="common">big-headed turtle</name>
    <dbReference type="NCBI Taxonomy" id="55544"/>
    <lineage>
        <taxon>Eukaryota</taxon>
        <taxon>Metazoa</taxon>
        <taxon>Chordata</taxon>
        <taxon>Craniata</taxon>
        <taxon>Vertebrata</taxon>
        <taxon>Euteleostomi</taxon>
        <taxon>Archelosauria</taxon>
        <taxon>Testudinata</taxon>
        <taxon>Testudines</taxon>
        <taxon>Cryptodira</taxon>
        <taxon>Durocryptodira</taxon>
        <taxon>Testudinoidea</taxon>
        <taxon>Platysternidae</taxon>
        <taxon>Platysternon</taxon>
    </lineage>
</organism>